<dbReference type="InterPro" id="IPR044066">
    <property type="entry name" value="TRIAD_supradom"/>
</dbReference>
<dbReference type="Gene3D" id="1.20.120.1750">
    <property type="match status" value="1"/>
</dbReference>
<accession>A0A6P7LCQ4</accession>
<dbReference type="Proteomes" id="UP000515150">
    <property type="component" value="Chromosome 2"/>
</dbReference>
<dbReference type="KEGG" id="bspl:114847053"/>
<sequence length="273" mass="30279">MMSLEPEVEKKYDPLDKSLKLVTRKDDLDPVCSADGDGGLRAEMSCGHAVTPDSLTLWCRSQLQKGIYQFKCPAITEGVKQCNKPWSYQEVRRLADLSVDEMQEFEDRIAHLAAAQSWEIQPCPQCNTSVERKDVSNLCVRCPVRSADQKETHQFCWQCLKPWKGPGPRSDRCDNDGCVDEYLQLPQTCGTVSLPAVTGASRCPAVRACPTCGVKVEHSRQNCKNVACRRCHVAFCFVCLKLKSGCIQTSSPYETCPGGAAPRQTSVPAWKGK</sequence>
<keyword evidence="4" id="KW-0863">Zinc-finger</keyword>
<keyword evidence="2" id="KW-0479">Metal-binding</keyword>
<reference evidence="10" key="1">
    <citation type="submission" date="2025-08" db="UniProtKB">
        <authorList>
            <consortium name="RefSeq"/>
        </authorList>
    </citation>
    <scope>IDENTIFICATION</scope>
</reference>
<name>A0A6P7LCQ4_BETSP</name>
<dbReference type="InParanoid" id="A0A6P7LCQ4"/>
<dbReference type="SUPFAM" id="SSF57850">
    <property type="entry name" value="RING/U-box"/>
    <property type="match status" value="2"/>
</dbReference>
<evidence type="ECO:0000256" key="5">
    <source>
        <dbReference type="ARBA" id="ARBA00022786"/>
    </source>
</evidence>
<dbReference type="GeneID" id="114847053"/>
<evidence type="ECO:0000256" key="1">
    <source>
        <dbReference type="ARBA" id="ARBA00022679"/>
    </source>
</evidence>
<keyword evidence="9" id="KW-1185">Reference proteome</keyword>
<dbReference type="OrthoDB" id="419317at2759"/>
<evidence type="ECO:0000256" key="2">
    <source>
        <dbReference type="ARBA" id="ARBA00022723"/>
    </source>
</evidence>
<proteinExistence type="predicted"/>
<dbReference type="GO" id="GO:0016740">
    <property type="term" value="F:transferase activity"/>
    <property type="evidence" value="ECO:0007669"/>
    <property type="project" value="UniProtKB-KW"/>
</dbReference>
<organism evidence="9 10">
    <name type="scientific">Betta splendens</name>
    <name type="common">Siamese fighting fish</name>
    <dbReference type="NCBI Taxonomy" id="158456"/>
    <lineage>
        <taxon>Eukaryota</taxon>
        <taxon>Metazoa</taxon>
        <taxon>Chordata</taxon>
        <taxon>Craniata</taxon>
        <taxon>Vertebrata</taxon>
        <taxon>Euteleostomi</taxon>
        <taxon>Actinopterygii</taxon>
        <taxon>Neopterygii</taxon>
        <taxon>Teleostei</taxon>
        <taxon>Neoteleostei</taxon>
        <taxon>Acanthomorphata</taxon>
        <taxon>Anabantaria</taxon>
        <taxon>Anabantiformes</taxon>
        <taxon>Anabantoidei</taxon>
        <taxon>Osphronemidae</taxon>
        <taxon>Betta</taxon>
    </lineage>
</organism>
<keyword evidence="6" id="KW-0862">Zinc</keyword>
<dbReference type="RefSeq" id="XP_028992187.1">
    <property type="nucleotide sequence ID" value="XM_029136354.2"/>
</dbReference>
<keyword evidence="5" id="KW-0833">Ubl conjugation pathway</keyword>
<gene>
    <name evidence="10" type="primary">LOC114847053</name>
</gene>
<feature type="domain" description="RING-type" evidence="8">
    <location>
        <begin position="25"/>
        <end position="260"/>
    </location>
</feature>
<evidence type="ECO:0000256" key="7">
    <source>
        <dbReference type="SAM" id="MobiDB-lite"/>
    </source>
</evidence>
<evidence type="ECO:0000313" key="9">
    <source>
        <dbReference type="Proteomes" id="UP000515150"/>
    </source>
</evidence>
<dbReference type="GO" id="GO:0008270">
    <property type="term" value="F:zinc ion binding"/>
    <property type="evidence" value="ECO:0007669"/>
    <property type="project" value="UniProtKB-KW"/>
</dbReference>
<feature type="region of interest" description="Disordered" evidence="7">
    <location>
        <begin position="254"/>
        <end position="273"/>
    </location>
</feature>
<evidence type="ECO:0000256" key="4">
    <source>
        <dbReference type="ARBA" id="ARBA00022771"/>
    </source>
</evidence>
<dbReference type="AlphaFoldDB" id="A0A6P7LCQ4"/>
<dbReference type="PROSITE" id="PS51873">
    <property type="entry name" value="TRIAD"/>
    <property type="match status" value="1"/>
</dbReference>
<evidence type="ECO:0000313" key="10">
    <source>
        <dbReference type="RefSeq" id="XP_028992187.1"/>
    </source>
</evidence>
<keyword evidence="3" id="KW-0677">Repeat</keyword>
<keyword evidence="1" id="KW-0808">Transferase</keyword>
<evidence type="ECO:0000256" key="3">
    <source>
        <dbReference type="ARBA" id="ARBA00022737"/>
    </source>
</evidence>
<evidence type="ECO:0000259" key="8">
    <source>
        <dbReference type="PROSITE" id="PS51873"/>
    </source>
</evidence>
<protein>
    <submittedName>
        <fullName evidence="10">Uncharacterized protein LOC114847053 isoform X1</fullName>
    </submittedName>
</protein>
<evidence type="ECO:0000256" key="6">
    <source>
        <dbReference type="ARBA" id="ARBA00022833"/>
    </source>
</evidence>